<feature type="region of interest" description="Disordered" evidence="3">
    <location>
        <begin position="562"/>
        <end position="593"/>
    </location>
</feature>
<evidence type="ECO:0000313" key="5">
    <source>
        <dbReference type="EMBL" id="JAV95895.1"/>
    </source>
</evidence>
<comment type="subcellular location">
    <subcellularLocation>
        <location evidence="1">Nucleus</location>
    </subcellularLocation>
</comment>
<feature type="compositionally biased region" description="Polar residues" evidence="3">
    <location>
        <begin position="717"/>
        <end position="756"/>
    </location>
</feature>
<feature type="compositionally biased region" description="Basic and acidic residues" evidence="3">
    <location>
        <begin position="441"/>
        <end position="454"/>
    </location>
</feature>
<dbReference type="PROSITE" id="PS50097">
    <property type="entry name" value="BTB"/>
    <property type="match status" value="1"/>
</dbReference>
<sequence length="783" mass="87718">MDQQFCLRWNNHPHNLTDVLTSLLKREALCDVTLACDGETFKAHQTILSACSPYFESIFLQNTHPHPIIFLKDVNYNEMKALLDFMYKGEVNVSQNLLPMFLKTAEALQIRGLTDNNSLNNKDETTEVPNRERVMQQESPPSEKRKRKFSNNCDNERYNDTQASSQSNYKASPALPKLNPISPADRDANAEDARDPSPHIKQEHDGSPHIDSYHSMSEALQTGGSLSVHPEDINVGSGHSLKDQSEMDSTPPMTLQQQDMADTIDASNNGGRELMVIVTTEEHEKIAVDLKELMNANYNLNTLLENRGGSGSFGSSSIEIIDLDSTISSSIEKDAPSISEISTASTENVLQDLNYADTTNKSVVSEKESNSTNVQETTPNLQGLIRVRKDVLINPSEPMEITNDDVMVDDSVTWTDADDYEVDVEGDFTCIINNEPITNEDNEKLSSKNKENKAKTKSSKKFTNRFPPPLTNFHVATDNMRTYGRGKSKEMIGNTHCTDALLMKQRILRSSAIASKAGNVGTSKQSHPILPTVNPTSRSPCFSKKSFDDWERAMAPIIYKKEPEEVDSDSSLPNLTVEESAPPLRTPSPPLLHRQTNFVKNVTVPKRGRGRPKKLLAPVLDVGVPYLDSVQKKVPLLNQILTSTPTHKRKRGRSQKLAEDDFSIPHLRPVRHSQIRVTRQDPPVLRPKVHIPNYFEDKQEEKRNAMNINKQGRKKNPTSPLATKTYSNRSQPLSSITSRSAEHSYSSSDVPQNSSLRIPPSHLYDFNARQCKSELLDDYDETV</sequence>
<accession>A0A1Y1NGY1</accession>
<feature type="region of interest" description="Disordered" evidence="3">
    <location>
        <begin position="518"/>
        <end position="538"/>
    </location>
</feature>
<name>A0A1Y1NGY1_PHOPY</name>
<dbReference type="InterPro" id="IPR051095">
    <property type="entry name" value="Dros_DevTransReg"/>
</dbReference>
<protein>
    <recommendedName>
        <fullName evidence="4">BTB domain-containing protein</fullName>
    </recommendedName>
</protein>
<evidence type="ECO:0000256" key="1">
    <source>
        <dbReference type="ARBA" id="ARBA00004123"/>
    </source>
</evidence>
<evidence type="ECO:0000256" key="3">
    <source>
        <dbReference type="SAM" id="MobiDB-lite"/>
    </source>
</evidence>
<dbReference type="SMART" id="SM00225">
    <property type="entry name" value="BTB"/>
    <property type="match status" value="1"/>
</dbReference>
<dbReference type="Pfam" id="PF00651">
    <property type="entry name" value="BTB"/>
    <property type="match status" value="1"/>
</dbReference>
<dbReference type="SUPFAM" id="SSF54695">
    <property type="entry name" value="POZ domain"/>
    <property type="match status" value="1"/>
</dbReference>
<keyword evidence="2" id="KW-0539">Nucleus</keyword>
<feature type="compositionally biased region" description="Basic and acidic residues" evidence="3">
    <location>
        <begin position="121"/>
        <end position="135"/>
    </location>
</feature>
<dbReference type="EMBL" id="GEZM01005822">
    <property type="protein sequence ID" value="JAV95890.1"/>
    <property type="molecule type" value="Transcribed_RNA"/>
</dbReference>
<feature type="region of interest" description="Disordered" evidence="3">
    <location>
        <begin position="115"/>
        <end position="253"/>
    </location>
</feature>
<feature type="compositionally biased region" description="Polar residues" evidence="3">
    <location>
        <begin position="160"/>
        <end position="170"/>
    </location>
</feature>
<evidence type="ECO:0000259" key="4">
    <source>
        <dbReference type="PROSITE" id="PS50097"/>
    </source>
</evidence>
<dbReference type="CDD" id="cd18315">
    <property type="entry name" value="BTB_POZ_BAB-like"/>
    <property type="match status" value="1"/>
</dbReference>
<proteinExistence type="predicted"/>
<dbReference type="GO" id="GO:0006357">
    <property type="term" value="P:regulation of transcription by RNA polymerase II"/>
    <property type="evidence" value="ECO:0007669"/>
    <property type="project" value="TreeGrafter"/>
</dbReference>
<dbReference type="GO" id="GO:0005634">
    <property type="term" value="C:nucleus"/>
    <property type="evidence" value="ECO:0007669"/>
    <property type="project" value="UniProtKB-SubCell"/>
</dbReference>
<dbReference type="AlphaFoldDB" id="A0A1Y1NGY1"/>
<organism evidence="5">
    <name type="scientific">Photinus pyralis</name>
    <name type="common">Common eastern firefly</name>
    <name type="synonym">Lampyris pyralis</name>
    <dbReference type="NCBI Taxonomy" id="7054"/>
    <lineage>
        <taxon>Eukaryota</taxon>
        <taxon>Metazoa</taxon>
        <taxon>Ecdysozoa</taxon>
        <taxon>Arthropoda</taxon>
        <taxon>Hexapoda</taxon>
        <taxon>Insecta</taxon>
        <taxon>Pterygota</taxon>
        <taxon>Neoptera</taxon>
        <taxon>Endopterygota</taxon>
        <taxon>Coleoptera</taxon>
        <taxon>Polyphaga</taxon>
        <taxon>Elateriformia</taxon>
        <taxon>Elateroidea</taxon>
        <taxon>Lampyridae</taxon>
        <taxon>Lampyrinae</taxon>
        <taxon>Photinus</taxon>
    </lineage>
</organism>
<feature type="compositionally biased region" description="Polar residues" evidence="3">
    <location>
        <begin position="214"/>
        <end position="225"/>
    </location>
</feature>
<feature type="compositionally biased region" description="Basic and acidic residues" evidence="3">
    <location>
        <begin position="695"/>
        <end position="704"/>
    </location>
</feature>
<dbReference type="InterPro" id="IPR011333">
    <property type="entry name" value="SKP1/BTB/POZ_sf"/>
</dbReference>
<feature type="region of interest" description="Disordered" evidence="3">
    <location>
        <begin position="439"/>
        <end position="470"/>
    </location>
</feature>
<dbReference type="PANTHER" id="PTHR23110:SF107">
    <property type="entry name" value="SEX DETERMINATION PROTEIN FRUITLESS"/>
    <property type="match status" value="1"/>
</dbReference>
<feature type="region of interest" description="Disordered" evidence="3">
    <location>
        <begin position="641"/>
        <end position="757"/>
    </location>
</feature>
<reference evidence="5" key="1">
    <citation type="journal article" date="2016" name="Sci. Rep.">
        <title>Molecular characterization of firefly nuptial gifts: a multi-omics approach sheds light on postcopulatory sexual selection.</title>
        <authorList>
            <person name="Al-Wathiqui N."/>
            <person name="Fallon T.R."/>
            <person name="South A."/>
            <person name="Weng J.K."/>
            <person name="Lewis S.M."/>
        </authorList>
    </citation>
    <scope>NUCLEOTIDE SEQUENCE</scope>
</reference>
<dbReference type="PANTHER" id="PTHR23110">
    <property type="entry name" value="BTB DOMAIN TRANSCRIPTION FACTOR"/>
    <property type="match status" value="1"/>
</dbReference>
<dbReference type="InterPro" id="IPR000210">
    <property type="entry name" value="BTB/POZ_dom"/>
</dbReference>
<feature type="compositionally biased region" description="Basic and acidic residues" evidence="3">
    <location>
        <begin position="184"/>
        <end position="212"/>
    </location>
</feature>
<dbReference type="Gene3D" id="3.30.710.10">
    <property type="entry name" value="Potassium Channel Kv1.1, Chain A"/>
    <property type="match status" value="1"/>
</dbReference>
<dbReference type="FunFam" id="3.30.710.10:FF:000138">
    <property type="entry name" value="Fruitless, isoform N"/>
    <property type="match status" value="1"/>
</dbReference>
<dbReference type="EMBL" id="GEZM01005817">
    <property type="protein sequence ID" value="JAV95895.1"/>
    <property type="molecule type" value="Transcribed_RNA"/>
</dbReference>
<feature type="domain" description="BTB" evidence="4">
    <location>
        <begin position="30"/>
        <end position="95"/>
    </location>
</feature>
<evidence type="ECO:0000256" key="2">
    <source>
        <dbReference type="ARBA" id="ARBA00023242"/>
    </source>
</evidence>